<organism evidence="7 8">
    <name type="scientific">Oryzias melastigma</name>
    <name type="common">Marine medaka</name>
    <dbReference type="NCBI Taxonomy" id="30732"/>
    <lineage>
        <taxon>Eukaryota</taxon>
        <taxon>Metazoa</taxon>
        <taxon>Chordata</taxon>
        <taxon>Craniata</taxon>
        <taxon>Vertebrata</taxon>
        <taxon>Euteleostomi</taxon>
        <taxon>Actinopterygii</taxon>
        <taxon>Neopterygii</taxon>
        <taxon>Teleostei</taxon>
        <taxon>Neoteleostei</taxon>
        <taxon>Acanthomorphata</taxon>
        <taxon>Ovalentaria</taxon>
        <taxon>Atherinomorphae</taxon>
        <taxon>Beloniformes</taxon>
        <taxon>Adrianichthyidae</taxon>
        <taxon>Oryziinae</taxon>
        <taxon>Oryzias</taxon>
    </lineage>
</organism>
<keyword evidence="1" id="KW-0479">Metal-binding</keyword>
<dbReference type="PROSITE" id="PS00518">
    <property type="entry name" value="ZF_RING_1"/>
    <property type="match status" value="1"/>
</dbReference>
<dbReference type="InterPro" id="IPR017907">
    <property type="entry name" value="Znf_RING_CS"/>
</dbReference>
<evidence type="ECO:0000256" key="5">
    <source>
        <dbReference type="SAM" id="Phobius"/>
    </source>
</evidence>
<dbReference type="PANTHER" id="PTHR22791:SF22">
    <property type="entry name" value="RING FINGER PROTEIN 222-LIKE ISOFORM X1"/>
    <property type="match status" value="1"/>
</dbReference>
<reference evidence="7" key="1">
    <citation type="submission" date="2025-08" db="UniProtKB">
        <authorList>
            <consortium name="Ensembl"/>
        </authorList>
    </citation>
    <scope>IDENTIFICATION</scope>
</reference>
<dbReference type="GeneTree" id="ENSGT00940000174877"/>
<protein>
    <submittedName>
        <fullName evidence="7">Si:ch73-335l21.2</fullName>
    </submittedName>
</protein>
<dbReference type="GO" id="GO:0016567">
    <property type="term" value="P:protein ubiquitination"/>
    <property type="evidence" value="ECO:0007669"/>
    <property type="project" value="TreeGrafter"/>
</dbReference>
<dbReference type="Pfam" id="PF13445">
    <property type="entry name" value="zf-RING_UBOX"/>
    <property type="match status" value="1"/>
</dbReference>
<name>A0A3B3BY89_ORYME</name>
<sequence>DVECPICYQEYNQYNKCPQMLECLHVFCAECLQRIQIRPSDPSDANSPKSIACPLCRHLTSLGAGEALSLPCNSRILSRLPPAASHLSARKANRLSGAPQGMVFSLEGDSRDSGFIIVPTVSLRVQQMHPNRPCGAAPGLVDEEGVIQQSKRTLGCVQVLAVVFWVLFVITCVFG</sequence>
<dbReference type="SMART" id="SM00184">
    <property type="entry name" value="RING"/>
    <property type="match status" value="1"/>
</dbReference>
<keyword evidence="2 4" id="KW-0863">Zinc-finger</keyword>
<evidence type="ECO:0000259" key="6">
    <source>
        <dbReference type="PROSITE" id="PS50089"/>
    </source>
</evidence>
<evidence type="ECO:0000313" key="8">
    <source>
        <dbReference type="Proteomes" id="UP000261560"/>
    </source>
</evidence>
<dbReference type="PROSITE" id="PS50089">
    <property type="entry name" value="ZF_RING_2"/>
    <property type="match status" value="1"/>
</dbReference>
<dbReference type="SUPFAM" id="SSF57850">
    <property type="entry name" value="RING/U-box"/>
    <property type="match status" value="1"/>
</dbReference>
<dbReference type="AlphaFoldDB" id="A0A3B3BY89"/>
<dbReference type="InterPro" id="IPR013083">
    <property type="entry name" value="Znf_RING/FYVE/PHD"/>
</dbReference>
<evidence type="ECO:0000256" key="1">
    <source>
        <dbReference type="ARBA" id="ARBA00022723"/>
    </source>
</evidence>
<dbReference type="PaxDb" id="30732-ENSOMEP00000010646"/>
<dbReference type="Proteomes" id="UP000261560">
    <property type="component" value="Unplaced"/>
</dbReference>
<dbReference type="GO" id="GO:0008270">
    <property type="term" value="F:zinc ion binding"/>
    <property type="evidence" value="ECO:0007669"/>
    <property type="project" value="UniProtKB-KW"/>
</dbReference>
<keyword evidence="5" id="KW-0472">Membrane</keyword>
<accession>A0A3B3BY89</accession>
<keyword evidence="5" id="KW-1133">Transmembrane helix</keyword>
<keyword evidence="5" id="KW-0812">Transmembrane</keyword>
<dbReference type="InterPro" id="IPR027370">
    <property type="entry name" value="Znf-RING_euk"/>
</dbReference>
<dbReference type="InterPro" id="IPR001841">
    <property type="entry name" value="Znf_RING"/>
</dbReference>
<dbReference type="Gene3D" id="3.30.40.10">
    <property type="entry name" value="Zinc/RING finger domain, C3HC4 (zinc finger)"/>
    <property type="match status" value="1"/>
</dbReference>
<reference evidence="7" key="2">
    <citation type="submission" date="2025-09" db="UniProtKB">
        <authorList>
            <consortium name="Ensembl"/>
        </authorList>
    </citation>
    <scope>IDENTIFICATION</scope>
</reference>
<evidence type="ECO:0000256" key="2">
    <source>
        <dbReference type="ARBA" id="ARBA00022771"/>
    </source>
</evidence>
<dbReference type="Ensembl" id="ENSOMET00000017502.1">
    <property type="protein sequence ID" value="ENSOMEP00000010646.1"/>
    <property type="gene ID" value="ENSOMEG00000011917.1"/>
</dbReference>
<keyword evidence="3" id="KW-0862">Zinc</keyword>
<dbReference type="PANTHER" id="PTHR22791">
    <property type="entry name" value="RING-TYPE DOMAIN-CONTAINING PROTEIN"/>
    <property type="match status" value="1"/>
</dbReference>
<proteinExistence type="predicted"/>
<evidence type="ECO:0000313" key="7">
    <source>
        <dbReference type="Ensembl" id="ENSOMEP00000010646.1"/>
    </source>
</evidence>
<feature type="domain" description="RING-type" evidence="6">
    <location>
        <begin position="4"/>
        <end position="57"/>
    </location>
</feature>
<dbReference type="InterPro" id="IPR051435">
    <property type="entry name" value="RING_finger_E3_ubiq-ligases"/>
</dbReference>
<keyword evidence="8" id="KW-1185">Reference proteome</keyword>
<evidence type="ECO:0000256" key="4">
    <source>
        <dbReference type="PROSITE-ProRule" id="PRU00175"/>
    </source>
</evidence>
<feature type="transmembrane region" description="Helical" evidence="5">
    <location>
        <begin position="157"/>
        <end position="174"/>
    </location>
</feature>
<dbReference type="STRING" id="30732.ENSOMEP00000010646"/>
<dbReference type="OMA" id="MHPDRPY"/>
<dbReference type="GO" id="GO:0061630">
    <property type="term" value="F:ubiquitin protein ligase activity"/>
    <property type="evidence" value="ECO:0007669"/>
    <property type="project" value="TreeGrafter"/>
</dbReference>
<evidence type="ECO:0000256" key="3">
    <source>
        <dbReference type="ARBA" id="ARBA00022833"/>
    </source>
</evidence>